<accession>A0AAV7KQP4</accession>
<dbReference type="EMBL" id="JANPWB010000016">
    <property type="protein sequence ID" value="KAJ1081741.1"/>
    <property type="molecule type" value="Genomic_DNA"/>
</dbReference>
<reference evidence="2" key="1">
    <citation type="journal article" date="2022" name="bioRxiv">
        <title>Sequencing and chromosome-scale assembly of the giantPleurodeles waltlgenome.</title>
        <authorList>
            <person name="Brown T."/>
            <person name="Elewa A."/>
            <person name="Iarovenko S."/>
            <person name="Subramanian E."/>
            <person name="Araus A.J."/>
            <person name="Petzold A."/>
            <person name="Susuki M."/>
            <person name="Suzuki K.-i.T."/>
            <person name="Hayashi T."/>
            <person name="Toyoda A."/>
            <person name="Oliveira C."/>
            <person name="Osipova E."/>
            <person name="Leigh N.D."/>
            <person name="Simon A."/>
            <person name="Yun M.H."/>
        </authorList>
    </citation>
    <scope>NUCLEOTIDE SEQUENCE</scope>
    <source>
        <strain evidence="2">20211129_DDA</strain>
        <tissue evidence="2">Liver</tissue>
    </source>
</reference>
<feature type="region of interest" description="Disordered" evidence="1">
    <location>
        <begin position="67"/>
        <end position="104"/>
    </location>
</feature>
<comment type="caution">
    <text evidence="2">The sequence shown here is derived from an EMBL/GenBank/DDBJ whole genome shotgun (WGS) entry which is preliminary data.</text>
</comment>
<evidence type="ECO:0000313" key="2">
    <source>
        <dbReference type="EMBL" id="KAJ1081741.1"/>
    </source>
</evidence>
<evidence type="ECO:0000313" key="3">
    <source>
        <dbReference type="Proteomes" id="UP001066276"/>
    </source>
</evidence>
<dbReference type="Proteomes" id="UP001066276">
    <property type="component" value="Chromosome 12"/>
</dbReference>
<evidence type="ECO:0000256" key="1">
    <source>
        <dbReference type="SAM" id="MobiDB-lite"/>
    </source>
</evidence>
<name>A0AAV7KQP4_PLEWA</name>
<proteinExistence type="predicted"/>
<dbReference type="AlphaFoldDB" id="A0AAV7KQP4"/>
<feature type="region of interest" description="Disordered" evidence="1">
    <location>
        <begin position="1"/>
        <end position="41"/>
    </location>
</feature>
<feature type="compositionally biased region" description="Basic and acidic residues" evidence="1">
    <location>
        <begin position="79"/>
        <end position="94"/>
    </location>
</feature>
<gene>
    <name evidence="2" type="ORF">NDU88_001916</name>
</gene>
<organism evidence="2 3">
    <name type="scientific">Pleurodeles waltl</name>
    <name type="common">Iberian ribbed newt</name>
    <dbReference type="NCBI Taxonomy" id="8319"/>
    <lineage>
        <taxon>Eukaryota</taxon>
        <taxon>Metazoa</taxon>
        <taxon>Chordata</taxon>
        <taxon>Craniata</taxon>
        <taxon>Vertebrata</taxon>
        <taxon>Euteleostomi</taxon>
        <taxon>Amphibia</taxon>
        <taxon>Batrachia</taxon>
        <taxon>Caudata</taxon>
        <taxon>Salamandroidea</taxon>
        <taxon>Salamandridae</taxon>
        <taxon>Pleurodelinae</taxon>
        <taxon>Pleurodeles</taxon>
    </lineage>
</organism>
<sequence length="104" mass="11178">MKREEGLRRSRAARPNEVSPTTQTEGPGGVANEESREVPCPVDQLTVKEPWTGACGAFPAVGECMAGLQRSRAPSQRGAGEELVKRRTGQRDPPGKQWGPQLPG</sequence>
<keyword evidence="3" id="KW-1185">Reference proteome</keyword>
<protein>
    <submittedName>
        <fullName evidence="2">Uncharacterized protein</fullName>
    </submittedName>
</protein>